<evidence type="ECO:0000313" key="2">
    <source>
        <dbReference type="Proteomes" id="UP000314294"/>
    </source>
</evidence>
<accession>A0A4Z2GXQ8</accession>
<organism evidence="1 2">
    <name type="scientific">Liparis tanakae</name>
    <name type="common">Tanaka's snailfish</name>
    <dbReference type="NCBI Taxonomy" id="230148"/>
    <lineage>
        <taxon>Eukaryota</taxon>
        <taxon>Metazoa</taxon>
        <taxon>Chordata</taxon>
        <taxon>Craniata</taxon>
        <taxon>Vertebrata</taxon>
        <taxon>Euteleostomi</taxon>
        <taxon>Actinopterygii</taxon>
        <taxon>Neopterygii</taxon>
        <taxon>Teleostei</taxon>
        <taxon>Neoteleostei</taxon>
        <taxon>Acanthomorphata</taxon>
        <taxon>Eupercaria</taxon>
        <taxon>Perciformes</taxon>
        <taxon>Cottioidei</taxon>
        <taxon>Cottales</taxon>
        <taxon>Liparidae</taxon>
        <taxon>Liparis</taxon>
    </lineage>
</organism>
<gene>
    <name evidence="1" type="ORF">EYF80_031541</name>
</gene>
<sequence>MTDGSRVRILLTGRFLQRFFNLHEPKCCISSPGRRPQTIFKMRADTKQNQSHVAQAQFEKGIAN</sequence>
<dbReference type="EMBL" id="SRLO01000385">
    <property type="protein sequence ID" value="TNN58239.1"/>
    <property type="molecule type" value="Genomic_DNA"/>
</dbReference>
<keyword evidence="2" id="KW-1185">Reference proteome</keyword>
<dbReference type="AlphaFoldDB" id="A0A4Z2GXQ8"/>
<proteinExistence type="predicted"/>
<dbReference type="Proteomes" id="UP000314294">
    <property type="component" value="Unassembled WGS sequence"/>
</dbReference>
<reference evidence="1 2" key="1">
    <citation type="submission" date="2019-03" db="EMBL/GenBank/DDBJ databases">
        <title>First draft genome of Liparis tanakae, snailfish: a comprehensive survey of snailfish specific genes.</title>
        <authorList>
            <person name="Kim W."/>
            <person name="Song I."/>
            <person name="Jeong J.-H."/>
            <person name="Kim D."/>
            <person name="Kim S."/>
            <person name="Ryu S."/>
            <person name="Song J.Y."/>
            <person name="Lee S.K."/>
        </authorList>
    </citation>
    <scope>NUCLEOTIDE SEQUENCE [LARGE SCALE GENOMIC DNA]</scope>
    <source>
        <tissue evidence="1">Muscle</tissue>
    </source>
</reference>
<evidence type="ECO:0000313" key="1">
    <source>
        <dbReference type="EMBL" id="TNN58239.1"/>
    </source>
</evidence>
<protein>
    <submittedName>
        <fullName evidence="1">Uncharacterized protein</fullName>
    </submittedName>
</protein>
<name>A0A4Z2GXQ8_9TELE</name>
<comment type="caution">
    <text evidence="1">The sequence shown here is derived from an EMBL/GenBank/DDBJ whole genome shotgun (WGS) entry which is preliminary data.</text>
</comment>